<evidence type="ECO:0000313" key="2">
    <source>
        <dbReference type="EMBL" id="PNP55714.1"/>
    </source>
</evidence>
<dbReference type="OrthoDB" id="4876019at2759"/>
<evidence type="ECO:0000313" key="3">
    <source>
        <dbReference type="Proteomes" id="UP000236290"/>
    </source>
</evidence>
<comment type="caution">
    <text evidence="2">The sequence shown here is derived from an EMBL/GenBank/DDBJ whole genome shotgun (WGS) entry which is preliminary data.</text>
</comment>
<gene>
    <name evidence="2" type="ORF">THARTR1_04090</name>
</gene>
<keyword evidence="1" id="KW-0732">Signal</keyword>
<reference evidence="2 3" key="1">
    <citation type="submission" date="2017-02" db="EMBL/GenBank/DDBJ databases">
        <title>Genomes of Trichoderma spp. with biocontrol activity.</title>
        <authorList>
            <person name="Gardiner D."/>
            <person name="Kazan K."/>
            <person name="Vos C."/>
            <person name="Harvey P."/>
        </authorList>
    </citation>
    <scope>NUCLEOTIDE SEQUENCE [LARGE SCALE GENOMIC DNA]</scope>
    <source>
        <strain evidence="2 3">Tr1</strain>
    </source>
</reference>
<protein>
    <recommendedName>
        <fullName evidence="4">Ecp2 effector protein domain-containing protein</fullName>
    </recommendedName>
</protein>
<name>A0A2K0UD64_TRIHA</name>
<evidence type="ECO:0008006" key="4">
    <source>
        <dbReference type="Google" id="ProtNLM"/>
    </source>
</evidence>
<dbReference type="AlphaFoldDB" id="A0A2K0UD64"/>
<feature type="chain" id="PRO_5014390789" description="Ecp2 effector protein domain-containing protein" evidence="1">
    <location>
        <begin position="20"/>
        <end position="132"/>
    </location>
</feature>
<dbReference type="EMBL" id="MTYI01000051">
    <property type="protein sequence ID" value="PNP55714.1"/>
    <property type="molecule type" value="Genomic_DNA"/>
</dbReference>
<organism evidence="2 3">
    <name type="scientific">Trichoderma harzianum</name>
    <name type="common">Hypocrea lixii</name>
    <dbReference type="NCBI Taxonomy" id="5544"/>
    <lineage>
        <taxon>Eukaryota</taxon>
        <taxon>Fungi</taxon>
        <taxon>Dikarya</taxon>
        <taxon>Ascomycota</taxon>
        <taxon>Pezizomycotina</taxon>
        <taxon>Sordariomycetes</taxon>
        <taxon>Hypocreomycetidae</taxon>
        <taxon>Hypocreales</taxon>
        <taxon>Hypocreaceae</taxon>
        <taxon>Trichoderma</taxon>
    </lineage>
</organism>
<dbReference type="Proteomes" id="UP000236290">
    <property type="component" value="Unassembled WGS sequence"/>
</dbReference>
<accession>A0A2K0UD64</accession>
<evidence type="ECO:0000256" key="1">
    <source>
        <dbReference type="SAM" id="SignalP"/>
    </source>
</evidence>
<proteinExistence type="predicted"/>
<sequence length="132" mass="13572">MQLTSSVIAALSFAVSVAADSLFCQPTQNVAVPQSILGLDASVKLNWATTLCNQLNFPADGAETALTALADGIEAPEDGHLYGLELTVHDIQSAKNCIVNAQAIFNGKGCPSGGLLTLSGPLTQSAFIAKLN</sequence>
<feature type="signal peptide" evidence="1">
    <location>
        <begin position="1"/>
        <end position="19"/>
    </location>
</feature>